<dbReference type="EMBL" id="BQXS01012505">
    <property type="protein sequence ID" value="GKT24123.1"/>
    <property type="molecule type" value="Genomic_DNA"/>
</dbReference>
<reference evidence="1" key="1">
    <citation type="submission" date="2022-03" db="EMBL/GenBank/DDBJ databases">
        <title>Draft genome sequence of Aduncisulcus paluster, a free-living microaerophilic Fornicata.</title>
        <authorList>
            <person name="Yuyama I."/>
            <person name="Kume K."/>
            <person name="Tamura T."/>
            <person name="Inagaki Y."/>
            <person name="Hashimoto T."/>
        </authorList>
    </citation>
    <scope>NUCLEOTIDE SEQUENCE</scope>
    <source>
        <strain evidence="1">NY0171</strain>
    </source>
</reference>
<comment type="caution">
    <text evidence="1">The sequence shown here is derived from an EMBL/GenBank/DDBJ whole genome shotgun (WGS) entry which is preliminary data.</text>
</comment>
<accession>A0ABQ5K1Z9</accession>
<organism evidence="1 2">
    <name type="scientific">Aduncisulcus paluster</name>
    <dbReference type="NCBI Taxonomy" id="2918883"/>
    <lineage>
        <taxon>Eukaryota</taxon>
        <taxon>Metamonada</taxon>
        <taxon>Carpediemonas-like organisms</taxon>
        <taxon>Aduncisulcus</taxon>
    </lineage>
</organism>
<proteinExistence type="predicted"/>
<sequence length="232" mass="26483">MFEGSLSPEAVFEPEFTPQFEPPKPPLFHYEPSPVPSMPPYPHTDNLLLNEIIHSVMSRQIPMSTYERYYSAAKAEDMTLPSVYKIKQLLLEIEKRSHTVSHKDPSIGKIWCLGIQVYLDGVSVWELSSLPDTKESLKVILEKLCGDLSSHWKRFDRPNSLHLLTINKQHNILSTYTVLYSDDDTPYPTHPTHPTVHLYYDYTIIISMIMARLSTHVSSDVPISIVASTVES</sequence>
<dbReference type="Proteomes" id="UP001057375">
    <property type="component" value="Unassembled WGS sequence"/>
</dbReference>
<name>A0ABQ5K1Z9_9EUKA</name>
<gene>
    <name evidence="1" type="ORF">ADUPG1_012637</name>
</gene>
<keyword evidence="2" id="KW-1185">Reference proteome</keyword>
<evidence type="ECO:0000313" key="2">
    <source>
        <dbReference type="Proteomes" id="UP001057375"/>
    </source>
</evidence>
<evidence type="ECO:0000313" key="1">
    <source>
        <dbReference type="EMBL" id="GKT24123.1"/>
    </source>
</evidence>
<protein>
    <submittedName>
        <fullName evidence="1">Uncharacterized protein</fullName>
    </submittedName>
</protein>